<evidence type="ECO:0000313" key="11">
    <source>
        <dbReference type="EMBL" id="CAF3950332.1"/>
    </source>
</evidence>
<evidence type="ECO:0000256" key="5">
    <source>
        <dbReference type="ARBA" id="ARBA00022759"/>
    </source>
</evidence>
<dbReference type="InterPro" id="IPR043502">
    <property type="entry name" value="DNA/RNA_pol_sf"/>
</dbReference>
<evidence type="ECO:0000259" key="10">
    <source>
        <dbReference type="PROSITE" id="PS50994"/>
    </source>
</evidence>
<dbReference type="GO" id="GO:0006508">
    <property type="term" value="P:proteolysis"/>
    <property type="evidence" value="ECO:0007669"/>
    <property type="project" value="InterPro"/>
</dbReference>
<dbReference type="InterPro" id="IPR043128">
    <property type="entry name" value="Rev_trsase/Diguanyl_cyclase"/>
</dbReference>
<evidence type="ECO:0000313" key="12">
    <source>
        <dbReference type="Proteomes" id="UP000663874"/>
    </source>
</evidence>
<organism evidence="11 12">
    <name type="scientific">Rotaria sordida</name>
    <dbReference type="NCBI Taxonomy" id="392033"/>
    <lineage>
        <taxon>Eukaryota</taxon>
        <taxon>Metazoa</taxon>
        <taxon>Spiralia</taxon>
        <taxon>Gnathifera</taxon>
        <taxon>Rotifera</taxon>
        <taxon>Eurotatoria</taxon>
        <taxon>Bdelloidea</taxon>
        <taxon>Philodinida</taxon>
        <taxon>Philodinidae</taxon>
        <taxon>Rotaria</taxon>
    </lineage>
</organism>
<keyword evidence="7" id="KW-0695">RNA-directed DNA polymerase</keyword>
<dbReference type="SUPFAM" id="SSF53098">
    <property type="entry name" value="Ribonuclease H-like"/>
    <property type="match status" value="1"/>
</dbReference>
<name>A0A819KPP1_9BILA</name>
<dbReference type="SUPFAM" id="SSF50630">
    <property type="entry name" value="Acid proteases"/>
    <property type="match status" value="1"/>
</dbReference>
<dbReference type="Gene3D" id="2.40.70.10">
    <property type="entry name" value="Acid Proteases"/>
    <property type="match status" value="1"/>
</dbReference>
<keyword evidence="3" id="KW-0548">Nucleotidyltransferase</keyword>
<dbReference type="InterPro" id="IPR001969">
    <property type="entry name" value="Aspartic_peptidase_AS"/>
</dbReference>
<evidence type="ECO:0000256" key="2">
    <source>
        <dbReference type="ARBA" id="ARBA00022679"/>
    </source>
</evidence>
<dbReference type="EMBL" id="CAJOBE010004857">
    <property type="protein sequence ID" value="CAF3950332.1"/>
    <property type="molecule type" value="Genomic_DNA"/>
</dbReference>
<dbReference type="Pfam" id="PF08284">
    <property type="entry name" value="RVP_2"/>
    <property type="match status" value="1"/>
</dbReference>
<dbReference type="InterPro" id="IPR041373">
    <property type="entry name" value="RT_RNaseH"/>
</dbReference>
<dbReference type="EC" id="2.7.7.49" evidence="1"/>
<dbReference type="SUPFAM" id="SSF56672">
    <property type="entry name" value="DNA/RNA polymerases"/>
    <property type="match status" value="1"/>
</dbReference>
<keyword evidence="6" id="KW-0378">Hydrolase</keyword>
<dbReference type="GO" id="GO:0004190">
    <property type="term" value="F:aspartic-type endopeptidase activity"/>
    <property type="evidence" value="ECO:0007669"/>
    <property type="project" value="InterPro"/>
</dbReference>
<sequence length="1063" mass="121949">MKVLVDTGATNSIIQQSSLSKTRHRRIYPVQQQFFLANKTSISIIGYVTLEIKIQHIKTHVTAAITKTLCCDVILGEDWIRHYQVTINGFTNKIEVLGSKAIVPLQPSSIIPNDINSCVNHDNLYHKNYFVHYGNQYCKNDCINHHNRYYKSYRVNCGSRYHKINKSISNQHAPKRLPCVNTINNSIPVISSTANDIKTTLDQAVDRIVNLHEKTETRNIIEKYKKIFDTSSPTIALTPIHHTIPTGDHPPINSVPYRGSLQQQQALKRIIDQLEKSNQIRPSSSPWSSPHLNEILSILDKHRFQLNPGKCSIMRTKIDYLGHSIDEHGITPLYDNIKAIRELPIPDHPTLKQANEFIGGLGFYRKFIKNFSKIAAPIHRVTNLTKDNKHKFKWSEEQRQAVQQLKQIITGPDLVLEFPDPKLPYVLSTDASRVGLGAVLKPITENGRIKIIYYLSRVLTNAETRYSTTELEALAIVWAITTLRPYLLGKDFRIETDHCPLCQFHKKRSRNGRLDRWAIEILSEYNITEIKYKKGKCHCDADLLSRYPLQSSQSIYNDISIRKQGEGYLFPYTDELYDNDSGIQPTALINVITRSAARANNSQQDTEAKLTSVYNTRRKTTQLQEKNSPPSSYTNMPSTASSSSNTNDKSMLRSSSNANDSAEVPLSPMGISMRKIKEEQLKDMEIQEKKKNLSSNQDFEIINGILHKLVPRGKRKIKLIWIPKTLINQVLFLHHDHHTAAHMGINKTTTKLVNKCSKHNYRRTKLPGKMNIIPTPNEVMGLVGMDYWGPTVQSTRNGNKYVITMTDYLSKYVFAKAVRTNSAQEAAEFFLDVCYHYGAPTKLITDQGPHFMAELTKSTINSCHTTHILATPYHPMSNAQTERFNATFVPALSKLMNEQNQDWDELLQPVIYAYNTSQHGTTRFSPFQIMFGRENLLLMDPRQMKISFSKQNQYYEKVKRARKIIIDHAKLNIQHQSKLAKIRYDRNRPDPIYHIDDLVLIRVINKASKLQEKYEGPYRIIDQKGPSTFIVKIEDPDNDYNPNYTKQVTTSDMKPIFIREDCE</sequence>
<dbReference type="InterPro" id="IPR036397">
    <property type="entry name" value="RNaseH_sf"/>
</dbReference>
<dbReference type="PROSITE" id="PS50994">
    <property type="entry name" value="INTEGRASE"/>
    <property type="match status" value="1"/>
</dbReference>
<feature type="compositionally biased region" description="Polar residues" evidence="8">
    <location>
        <begin position="621"/>
        <end position="660"/>
    </location>
</feature>
<dbReference type="InterPro" id="IPR012337">
    <property type="entry name" value="RNaseH-like_sf"/>
</dbReference>
<keyword evidence="2" id="KW-0808">Transferase</keyword>
<evidence type="ECO:0000256" key="1">
    <source>
        <dbReference type="ARBA" id="ARBA00012493"/>
    </source>
</evidence>
<evidence type="ECO:0000256" key="7">
    <source>
        <dbReference type="ARBA" id="ARBA00022918"/>
    </source>
</evidence>
<dbReference type="FunFam" id="3.30.420.10:FF:000032">
    <property type="entry name" value="Retrovirus-related Pol polyprotein from transposon 297-like Protein"/>
    <property type="match status" value="1"/>
</dbReference>
<dbReference type="Gene3D" id="3.30.420.10">
    <property type="entry name" value="Ribonuclease H-like superfamily/Ribonuclease H"/>
    <property type="match status" value="1"/>
</dbReference>
<dbReference type="PROSITE" id="PS50175">
    <property type="entry name" value="ASP_PROT_RETROV"/>
    <property type="match status" value="1"/>
</dbReference>
<dbReference type="GO" id="GO:0004519">
    <property type="term" value="F:endonuclease activity"/>
    <property type="evidence" value="ECO:0007669"/>
    <property type="project" value="UniProtKB-KW"/>
</dbReference>
<dbReference type="FunFam" id="3.10.20.370:FF:000001">
    <property type="entry name" value="Retrovirus-related Pol polyprotein from transposon 17.6-like protein"/>
    <property type="match status" value="1"/>
</dbReference>
<keyword evidence="5" id="KW-0255">Endonuclease</keyword>
<feature type="domain" description="Peptidase A2" evidence="9">
    <location>
        <begin position="1"/>
        <end position="46"/>
    </location>
</feature>
<dbReference type="FunFam" id="3.30.70.270:FF:000020">
    <property type="entry name" value="Transposon Tf2-6 polyprotein-like Protein"/>
    <property type="match status" value="1"/>
</dbReference>
<dbReference type="GO" id="GO:0003964">
    <property type="term" value="F:RNA-directed DNA polymerase activity"/>
    <property type="evidence" value="ECO:0007669"/>
    <property type="project" value="UniProtKB-KW"/>
</dbReference>
<dbReference type="PANTHER" id="PTHR37984">
    <property type="entry name" value="PROTEIN CBG26694"/>
    <property type="match status" value="1"/>
</dbReference>
<keyword evidence="4" id="KW-0540">Nuclease</keyword>
<accession>A0A819KPP1</accession>
<evidence type="ECO:0000256" key="8">
    <source>
        <dbReference type="SAM" id="MobiDB-lite"/>
    </source>
</evidence>
<comment type="caution">
    <text evidence="11">The sequence shown here is derived from an EMBL/GenBank/DDBJ whole genome shotgun (WGS) entry which is preliminary data.</text>
</comment>
<evidence type="ECO:0000256" key="6">
    <source>
        <dbReference type="ARBA" id="ARBA00022801"/>
    </source>
</evidence>
<dbReference type="InterPro" id="IPR001995">
    <property type="entry name" value="Peptidase_A2_cat"/>
</dbReference>
<dbReference type="Pfam" id="PF17917">
    <property type="entry name" value="RT_RNaseH"/>
    <property type="match status" value="1"/>
</dbReference>
<reference evidence="11" key="1">
    <citation type="submission" date="2021-02" db="EMBL/GenBank/DDBJ databases">
        <authorList>
            <person name="Nowell W R."/>
        </authorList>
    </citation>
    <scope>NUCLEOTIDE SEQUENCE</scope>
</reference>
<dbReference type="CDD" id="cd00303">
    <property type="entry name" value="retropepsin_like"/>
    <property type="match status" value="1"/>
</dbReference>
<dbReference type="Gene3D" id="3.30.70.270">
    <property type="match status" value="2"/>
</dbReference>
<dbReference type="CDD" id="cd09274">
    <property type="entry name" value="RNase_HI_RT_Ty3"/>
    <property type="match status" value="1"/>
</dbReference>
<dbReference type="InterPro" id="IPR021109">
    <property type="entry name" value="Peptidase_aspartic_dom_sf"/>
</dbReference>
<dbReference type="GO" id="GO:0015074">
    <property type="term" value="P:DNA integration"/>
    <property type="evidence" value="ECO:0007669"/>
    <property type="project" value="InterPro"/>
</dbReference>
<dbReference type="InterPro" id="IPR050951">
    <property type="entry name" value="Retrovirus_Pol_polyprotein"/>
</dbReference>
<evidence type="ECO:0000256" key="4">
    <source>
        <dbReference type="ARBA" id="ARBA00022722"/>
    </source>
</evidence>
<dbReference type="GO" id="GO:0003676">
    <property type="term" value="F:nucleic acid binding"/>
    <property type="evidence" value="ECO:0007669"/>
    <property type="project" value="InterPro"/>
</dbReference>
<gene>
    <name evidence="11" type="ORF">FNK824_LOCUS23183</name>
</gene>
<dbReference type="Gene3D" id="3.10.10.10">
    <property type="entry name" value="HIV Type 1 Reverse Transcriptase, subunit A, domain 1"/>
    <property type="match status" value="1"/>
</dbReference>
<proteinExistence type="predicted"/>
<dbReference type="PANTHER" id="PTHR37984:SF5">
    <property type="entry name" value="PROTEIN NYNRIN-LIKE"/>
    <property type="match status" value="1"/>
</dbReference>
<dbReference type="AlphaFoldDB" id="A0A819KPP1"/>
<dbReference type="Pfam" id="PF00665">
    <property type="entry name" value="rve"/>
    <property type="match status" value="1"/>
</dbReference>
<dbReference type="PROSITE" id="PS00141">
    <property type="entry name" value="ASP_PROTEASE"/>
    <property type="match status" value="1"/>
</dbReference>
<evidence type="ECO:0000259" key="9">
    <source>
        <dbReference type="PROSITE" id="PS50175"/>
    </source>
</evidence>
<dbReference type="InterPro" id="IPR001584">
    <property type="entry name" value="Integrase_cat-core"/>
</dbReference>
<protein>
    <recommendedName>
        <fullName evidence="1">RNA-directed DNA polymerase</fullName>
        <ecNumber evidence="1">2.7.7.49</ecNumber>
    </recommendedName>
</protein>
<feature type="region of interest" description="Disordered" evidence="8">
    <location>
        <begin position="598"/>
        <end position="667"/>
    </location>
</feature>
<dbReference type="Proteomes" id="UP000663874">
    <property type="component" value="Unassembled WGS sequence"/>
</dbReference>
<feature type="domain" description="Integrase catalytic" evidence="10">
    <location>
        <begin position="772"/>
        <end position="934"/>
    </location>
</feature>
<evidence type="ECO:0000256" key="3">
    <source>
        <dbReference type="ARBA" id="ARBA00022695"/>
    </source>
</evidence>